<dbReference type="InterPro" id="IPR012931">
    <property type="entry name" value="TraG_N_Proteobacteria"/>
</dbReference>
<evidence type="ECO:0000259" key="3">
    <source>
        <dbReference type="Pfam" id="PF07916"/>
    </source>
</evidence>
<feature type="region of interest" description="Disordered" evidence="1">
    <location>
        <begin position="555"/>
        <end position="691"/>
    </location>
</feature>
<feature type="compositionally biased region" description="Low complexity" evidence="1">
    <location>
        <begin position="582"/>
        <end position="594"/>
    </location>
</feature>
<dbReference type="EMBL" id="RKIO01000001">
    <property type="protein sequence ID" value="RSC20305.1"/>
    <property type="molecule type" value="Genomic_DNA"/>
</dbReference>
<keyword evidence="2" id="KW-0812">Transmembrane</keyword>
<feature type="compositionally biased region" description="Polar residues" evidence="1">
    <location>
        <begin position="555"/>
        <end position="581"/>
    </location>
</feature>
<feature type="compositionally biased region" description="Polar residues" evidence="1">
    <location>
        <begin position="810"/>
        <end position="821"/>
    </location>
</feature>
<evidence type="ECO:0000313" key="4">
    <source>
        <dbReference type="EMBL" id="RSC20305.1"/>
    </source>
</evidence>
<feature type="region of interest" description="Disordered" evidence="1">
    <location>
        <begin position="896"/>
        <end position="931"/>
    </location>
</feature>
<dbReference type="Pfam" id="PF07916">
    <property type="entry name" value="TraG_N"/>
    <property type="match status" value="1"/>
</dbReference>
<feature type="compositionally biased region" description="Basic and acidic residues" evidence="1">
    <location>
        <begin position="1097"/>
        <end position="1109"/>
    </location>
</feature>
<evidence type="ECO:0000256" key="2">
    <source>
        <dbReference type="SAM" id="Phobius"/>
    </source>
</evidence>
<keyword evidence="2" id="KW-0472">Membrane</keyword>
<accession>A0A3R9CQY6</accession>
<feature type="compositionally biased region" description="Gly residues" evidence="1">
    <location>
        <begin position="634"/>
        <end position="647"/>
    </location>
</feature>
<feature type="compositionally biased region" description="Polar residues" evidence="1">
    <location>
        <begin position="1028"/>
        <end position="1046"/>
    </location>
</feature>
<protein>
    <submittedName>
        <fullName evidence="4">Conjugal transfer protein TraG</fullName>
    </submittedName>
</protein>
<reference evidence="5" key="1">
    <citation type="submission" date="2018-11" db="EMBL/GenBank/DDBJ databases">
        <title>FDA dAtabase for Regulatory Grade micrObial Sequences (FDA-ARGOS): Supporting development and validation of Infectious Disease Dx tests.</title>
        <authorList>
            <person name="Goldberg B."/>
            <person name="Campos J."/>
            <person name="Tallon L."/>
            <person name="Sadzewicz L."/>
            <person name="Zhao X."/>
            <person name="Vavikolanu K."/>
            <person name="Mehta A."/>
            <person name="Aluvathingal J."/>
            <person name="Nadendla S."/>
            <person name="Geyer C."/>
            <person name="Nandy P."/>
            <person name="Yan Y."/>
            <person name="Sichtig H."/>
        </authorList>
    </citation>
    <scope>NUCLEOTIDE SEQUENCE [LARGE SCALE GENOMIC DNA]</scope>
    <source>
        <strain evidence="5">FDAARGOS_544</strain>
    </source>
</reference>
<name>A0A3R9CQY6_9BURK</name>
<evidence type="ECO:0000313" key="5">
    <source>
        <dbReference type="Proteomes" id="UP000272140"/>
    </source>
</evidence>
<feature type="transmembrane region" description="Helical" evidence="2">
    <location>
        <begin position="374"/>
        <end position="395"/>
    </location>
</feature>
<gene>
    <name evidence="4" type="ORF">EGT41_00275</name>
</gene>
<feature type="transmembrane region" description="Helical" evidence="2">
    <location>
        <begin position="57"/>
        <end position="75"/>
    </location>
</feature>
<feature type="compositionally biased region" description="Basic and acidic residues" evidence="1">
    <location>
        <begin position="1124"/>
        <end position="1144"/>
    </location>
</feature>
<feature type="region of interest" description="Disordered" evidence="1">
    <location>
        <begin position="991"/>
        <end position="1313"/>
    </location>
</feature>
<evidence type="ECO:0000256" key="1">
    <source>
        <dbReference type="SAM" id="MobiDB-lite"/>
    </source>
</evidence>
<feature type="compositionally biased region" description="Polar residues" evidence="1">
    <location>
        <begin position="600"/>
        <end position="610"/>
    </location>
</feature>
<feature type="compositionally biased region" description="Gly residues" evidence="1">
    <location>
        <begin position="660"/>
        <end position="681"/>
    </location>
</feature>
<proteinExistence type="predicted"/>
<feature type="transmembrane region" description="Helical" evidence="2">
    <location>
        <begin position="33"/>
        <end position="50"/>
    </location>
</feature>
<feature type="transmembrane region" description="Helical" evidence="2">
    <location>
        <begin position="426"/>
        <end position="453"/>
    </location>
</feature>
<dbReference type="Proteomes" id="UP000272140">
    <property type="component" value="Unassembled WGS sequence"/>
</dbReference>
<feature type="compositionally biased region" description="Low complexity" evidence="1">
    <location>
        <begin position="1184"/>
        <end position="1211"/>
    </location>
</feature>
<feature type="compositionally biased region" description="Polar residues" evidence="1">
    <location>
        <begin position="1008"/>
        <end position="1020"/>
    </location>
</feature>
<sequence length="1313" mass="137569">MNMEIDTYGNVDTLYYVMQGIASFMGSGTWTGLIRYTLLSGVVIWTIVAIGRKGYEIFRWFAAAMLMTQLLLLPVENVFITDVNNVQPTREVDHVPAYLAAVAQSFTLISRVLTQSYETIFSVPDTLTLKKGDVGFGISVLQKVNKAEITDPGLHADLIQFFKECTVYDIQDGAIDPKTIMNGTDPFNTVFTSTSPARYVTTNTLTANPTTDTCSATGTLLLLRVQDAEQAAEQMYGSEMYPEIADPSMAKAEFVNAIGDSYGFILQSSQNASSALRQAMFNNVWRQAGAELPAMLNDPARVAEVNALMSSAQAAVATNGSLASMAILAKNTLPTVRNYAEAIIYAVFPLILVLCLISGADGAKRILAMYAKTVAWVSVWPMLFAVINGLSLIHLSHEMRSMSLQAGVPFGMAAKFGQTLLDEQALLGYMVIITPPLAWLLLNFASAGVVGAFSQLSGALTGSAQQIGGQQAQGDENIGNVHMDSSSIDNASRNVTSANKYDNTVQSRTGSLNVDTGTGSAFTNFANGLIARTEFQNSLGVSATSQDAFERSLGTDTSTGVAANRTNSTFAGREQLASSTNSVSSSQERGSSQRLADEASSGTRASSTQSGERRTSNDQQYSVDQAHSVEGQTSLGGRGSIMLGGGFDKSFGDDAQPAGNVGGGGGGSSGGNGRGPSGSGSHGTANSSANSPLFNQAEEDRLARKAESLGKTPQEVQAVRDAYRSKVRAADFVNGGGTGKGRSSLKFGLDVSGEGGYTRFWRNSDAQKFVDQYGSLGAYTESDQVSREGSQIHSDSTGMESGQHVRSDRSASLTDQVSSGSRVAADLTRSADVRQRGSTQVVSRVDTSTNLMTPENLQAVAARNGMRYSQLMTLPSPQIAQLVAQDAAMRDIVSRNSTLPTTARDGSALPASGSDVARQDQRNQSGVGASAPASFQRFAGAVGPVDTTPLDVATPMPQIVTDAQQRVDAMQQRVASESAAPIKQVRDHVDPTVDNKPLMMPERAPGRSLSSQPAATSASDSKGPLSAWVNSIQPTGPVGTTSTSAPIENFLHPRTTGNGPTLEAARAAKPGTGSPATQPRLSESDFRIVTLPAGNDHMSHRQSDRRAPDALDGTYSRPSPELSSPDREAVGRAVDPIRGHRMVDDGSQGRGVPTASMKRSGGVSLVAPRTTAVSSGSRIDNVKPTNAGPVGATPAPTAPGTAARSSSTSGGVDLPTVESQVGGVERKVKIDRAPARPSAAGAVLPTTPSPYPDPATAEGDPSVPRDESTASGAATSTSALVSPSRLGRGSADDERGVKSIPRADVANDDPKNQ</sequence>
<feature type="compositionally biased region" description="Polar residues" evidence="1">
    <location>
        <begin position="781"/>
        <end position="800"/>
    </location>
</feature>
<feature type="compositionally biased region" description="Polar residues" evidence="1">
    <location>
        <begin position="617"/>
        <end position="633"/>
    </location>
</feature>
<feature type="transmembrane region" description="Helical" evidence="2">
    <location>
        <begin position="342"/>
        <end position="362"/>
    </location>
</feature>
<organism evidence="4 5">
    <name type="scientific">Burkholderia cenocepacia</name>
    <dbReference type="NCBI Taxonomy" id="95486"/>
    <lineage>
        <taxon>Bacteria</taxon>
        <taxon>Pseudomonadati</taxon>
        <taxon>Pseudomonadota</taxon>
        <taxon>Betaproteobacteria</taxon>
        <taxon>Burkholderiales</taxon>
        <taxon>Burkholderiaceae</taxon>
        <taxon>Burkholderia</taxon>
        <taxon>Burkholderia cepacia complex</taxon>
    </lineage>
</organism>
<comment type="caution">
    <text evidence="4">The sequence shown here is derived from an EMBL/GenBank/DDBJ whole genome shotgun (WGS) entry which is preliminary data.</text>
</comment>
<keyword evidence="2" id="KW-1133">Transmembrane helix</keyword>
<feature type="compositionally biased region" description="Basic and acidic residues" evidence="1">
    <location>
        <begin position="1224"/>
        <end position="1234"/>
    </location>
</feature>
<feature type="compositionally biased region" description="Low complexity" evidence="1">
    <location>
        <begin position="1269"/>
        <end position="1279"/>
    </location>
</feature>
<feature type="region of interest" description="Disordered" evidence="1">
    <location>
        <begin position="780"/>
        <end position="832"/>
    </location>
</feature>
<feature type="domain" description="TraG N-terminal Proteobacteria" evidence="3">
    <location>
        <begin position="7"/>
        <end position="465"/>
    </location>
</feature>